<keyword evidence="2" id="KW-1185">Reference proteome</keyword>
<proteinExistence type="predicted"/>
<organism evidence="1 2">
    <name type="scientific">Dialister succinatiphilus YIT 11850</name>
    <dbReference type="NCBI Taxonomy" id="742743"/>
    <lineage>
        <taxon>Bacteria</taxon>
        <taxon>Bacillati</taxon>
        <taxon>Bacillota</taxon>
        <taxon>Negativicutes</taxon>
        <taxon>Veillonellales</taxon>
        <taxon>Veillonellaceae</taxon>
        <taxon>Dialister</taxon>
    </lineage>
</organism>
<dbReference type="Proteomes" id="UP000003277">
    <property type="component" value="Unassembled WGS sequence"/>
</dbReference>
<name>H1D391_9FIRM</name>
<evidence type="ECO:0000313" key="1">
    <source>
        <dbReference type="EMBL" id="EHO61998.1"/>
    </source>
</evidence>
<comment type="caution">
    <text evidence="1">The sequence shown here is derived from an EMBL/GenBank/DDBJ whole genome shotgun (WGS) entry which is preliminary data.</text>
</comment>
<evidence type="ECO:0000313" key="2">
    <source>
        <dbReference type="Proteomes" id="UP000003277"/>
    </source>
</evidence>
<protein>
    <submittedName>
        <fullName evidence="1">Uncharacterized protein</fullName>
    </submittedName>
</protein>
<gene>
    <name evidence="1" type="ORF">HMPREF9453_02079</name>
</gene>
<dbReference type="EMBL" id="ADLT01000079">
    <property type="protein sequence ID" value="EHO61998.1"/>
    <property type="molecule type" value="Genomic_DNA"/>
</dbReference>
<accession>H1D391</accession>
<sequence length="51" mass="5725">MGRRVLKFDGPLARGLWIALRAILIKSALRDWLSVSYGMISILRIGSLRSP</sequence>
<dbReference type="AlphaFoldDB" id="H1D391"/>
<reference evidence="1 2" key="1">
    <citation type="submission" date="2011-11" db="EMBL/GenBank/DDBJ databases">
        <title>The Genome Sequence of Dialister succinatiphilus YIT 11850.</title>
        <authorList>
            <consortium name="The Broad Institute Genome Sequencing Platform"/>
            <person name="Earl A."/>
            <person name="Ward D."/>
            <person name="Feldgarden M."/>
            <person name="Gevers D."/>
            <person name="Morotomi M."/>
            <person name="Young S.K."/>
            <person name="Zeng Q."/>
            <person name="Gargeya S."/>
            <person name="Fitzgerald M."/>
            <person name="Haas B."/>
            <person name="Abouelleil A."/>
            <person name="Alvarado L."/>
            <person name="Arachchi H.M."/>
            <person name="Berlin A."/>
            <person name="Brown A."/>
            <person name="Chapman S.B."/>
            <person name="Dunbar C."/>
            <person name="Gearin G."/>
            <person name="Goldberg J."/>
            <person name="Griggs A."/>
            <person name="Gujja S."/>
            <person name="Heiman D."/>
            <person name="Howarth C."/>
            <person name="Lui A."/>
            <person name="MacDonald P.J.P."/>
            <person name="Montmayeur A."/>
            <person name="Murphy C."/>
            <person name="Neiman D."/>
            <person name="Pearson M."/>
            <person name="Priest M."/>
            <person name="Roberts A."/>
            <person name="Saif S."/>
            <person name="Shea T."/>
            <person name="Sisk P."/>
            <person name="Stolte C."/>
            <person name="Sykes S."/>
            <person name="Wortman J."/>
            <person name="Nusbaum C."/>
            <person name="Birren B."/>
        </authorList>
    </citation>
    <scope>NUCLEOTIDE SEQUENCE [LARGE SCALE GENOMIC DNA]</scope>
    <source>
        <strain evidence="1 2">YIT 11850</strain>
    </source>
</reference>
<dbReference type="HOGENOM" id="CLU_3128633_0_0_9"/>
<feature type="non-terminal residue" evidence="1">
    <location>
        <position position="51"/>
    </location>
</feature>